<evidence type="ECO:0000256" key="2">
    <source>
        <dbReference type="ARBA" id="ARBA00022475"/>
    </source>
</evidence>
<dbReference type="InterPro" id="IPR051542">
    <property type="entry name" value="Hydrogenase_cytochrome"/>
</dbReference>
<reference evidence="8 10" key="1">
    <citation type="submission" date="2016-10" db="EMBL/GenBank/DDBJ databases">
        <title>Draft genome sequences of four alkaliphilic bacteria belonging to the Anaerobacillus genus.</title>
        <authorList>
            <person name="Bassil N.M."/>
            <person name="Lloyd J.R."/>
        </authorList>
    </citation>
    <scope>NUCLEOTIDE SEQUENCE [LARGE SCALE GENOMIC DNA]</scope>
    <source>
        <strain evidence="8 10">NB2006</strain>
    </source>
</reference>
<feature type="transmembrane region" description="Helical" evidence="6">
    <location>
        <begin position="167"/>
        <end position="187"/>
    </location>
</feature>
<evidence type="ECO:0000256" key="1">
    <source>
        <dbReference type="ARBA" id="ARBA00004651"/>
    </source>
</evidence>
<feature type="transmembrane region" description="Helical" evidence="6">
    <location>
        <begin position="62"/>
        <end position="85"/>
    </location>
</feature>
<dbReference type="Proteomes" id="UP000180175">
    <property type="component" value="Chromosome"/>
</dbReference>
<evidence type="ECO:0000256" key="3">
    <source>
        <dbReference type="ARBA" id="ARBA00022692"/>
    </source>
</evidence>
<dbReference type="EMBL" id="LQXD01000003">
    <property type="protein sequence ID" value="OIJ23245.1"/>
    <property type="molecule type" value="Genomic_DNA"/>
</dbReference>
<dbReference type="GO" id="GO:0020037">
    <property type="term" value="F:heme binding"/>
    <property type="evidence" value="ECO:0007669"/>
    <property type="project" value="TreeGrafter"/>
</dbReference>
<dbReference type="GO" id="GO:0022904">
    <property type="term" value="P:respiratory electron transport chain"/>
    <property type="evidence" value="ECO:0007669"/>
    <property type="project" value="InterPro"/>
</dbReference>
<feature type="domain" description="Cytochrome b561 bacterial/Ni-hydrogenase" evidence="7">
    <location>
        <begin position="11"/>
        <end position="200"/>
    </location>
</feature>
<evidence type="ECO:0000256" key="5">
    <source>
        <dbReference type="ARBA" id="ARBA00023136"/>
    </source>
</evidence>
<dbReference type="AlphaFoldDB" id="A0A1S2MHM3"/>
<feature type="transmembrane region" description="Helical" evidence="6">
    <location>
        <begin position="21"/>
        <end position="42"/>
    </location>
</feature>
<keyword evidence="4 6" id="KW-1133">Transmembrane helix</keyword>
<keyword evidence="10" id="KW-1185">Reference proteome</keyword>
<reference evidence="9 10" key="3">
    <citation type="journal article" date="2019" name="Int. J. Syst. Evol. Microbiol.">
        <title>Anaerobacillus isosaccharinicus sp. nov., an alkaliphilic bacterium which degrades isosaccharinic acid.</title>
        <authorList>
            <person name="Bassil N.M."/>
            <person name="Lloyd J.R."/>
        </authorList>
    </citation>
    <scope>NUCLEOTIDE SEQUENCE [LARGE SCALE GENOMIC DNA]</scope>
    <source>
        <strain evidence="9 10">NB2006</strain>
    </source>
</reference>
<dbReference type="PANTHER" id="PTHR30485:SF1">
    <property type="entry name" value="CYTOCHROME YDHU-RELATED"/>
    <property type="match status" value="1"/>
</dbReference>
<name>A0A1S2MHM3_9BACI</name>
<keyword evidence="3 6" id="KW-0812">Transmembrane</keyword>
<proteinExistence type="predicted"/>
<evidence type="ECO:0000256" key="4">
    <source>
        <dbReference type="ARBA" id="ARBA00022989"/>
    </source>
</evidence>
<evidence type="ECO:0000313" key="10">
    <source>
        <dbReference type="Proteomes" id="UP000180175"/>
    </source>
</evidence>
<dbReference type="EMBL" id="CP063356">
    <property type="protein sequence ID" value="QOY36559.1"/>
    <property type="molecule type" value="Genomic_DNA"/>
</dbReference>
<evidence type="ECO:0000313" key="9">
    <source>
        <dbReference type="EMBL" id="QOY36559.1"/>
    </source>
</evidence>
<protein>
    <submittedName>
        <fullName evidence="9">Cytochrome b/b6 domain-containing protein</fullName>
    </submittedName>
</protein>
<feature type="transmembrane region" description="Helical" evidence="6">
    <location>
        <begin position="126"/>
        <end position="147"/>
    </location>
</feature>
<dbReference type="RefSeq" id="WP_071315586.1">
    <property type="nucleotide sequence ID" value="NZ_CP063356.2"/>
</dbReference>
<dbReference type="GO" id="GO:0005886">
    <property type="term" value="C:plasma membrane"/>
    <property type="evidence" value="ECO:0007669"/>
    <property type="project" value="UniProtKB-SubCell"/>
</dbReference>
<dbReference type="Gene3D" id="1.20.950.20">
    <property type="entry name" value="Transmembrane di-heme cytochromes, Chain C"/>
    <property type="match status" value="1"/>
</dbReference>
<keyword evidence="5 6" id="KW-0472">Membrane</keyword>
<dbReference type="KEGG" id="aia:AWH56_002435"/>
<organism evidence="8 10">
    <name type="scientific">Anaerobacillus isosaccharinicus</name>
    <dbReference type="NCBI Taxonomy" id="1532552"/>
    <lineage>
        <taxon>Bacteria</taxon>
        <taxon>Bacillati</taxon>
        <taxon>Bacillota</taxon>
        <taxon>Bacilli</taxon>
        <taxon>Bacillales</taxon>
        <taxon>Bacillaceae</taxon>
        <taxon>Anaerobacillus</taxon>
    </lineage>
</organism>
<reference evidence="9" key="4">
    <citation type="submission" date="2020-10" db="EMBL/GenBank/DDBJ databases">
        <authorList>
            <person name="Bassil N.M."/>
            <person name="Lloyd J.R."/>
        </authorList>
    </citation>
    <scope>NUCLEOTIDE SEQUENCE</scope>
    <source>
        <strain evidence="9">NB2006</strain>
    </source>
</reference>
<gene>
    <name evidence="9" type="ORF">AWH56_002435</name>
    <name evidence="8" type="ORF">AWH56_01990</name>
</gene>
<dbReference type="OrthoDB" id="9787143at2"/>
<evidence type="ECO:0000259" key="7">
    <source>
        <dbReference type="Pfam" id="PF01292"/>
    </source>
</evidence>
<dbReference type="InterPro" id="IPR011577">
    <property type="entry name" value="Cyt_b561_bac/Ni-Hgenase"/>
</dbReference>
<comment type="subcellular location">
    <subcellularLocation>
        <location evidence="1">Cell membrane</location>
        <topology evidence="1">Multi-pass membrane protein</topology>
    </subcellularLocation>
</comment>
<dbReference type="Pfam" id="PF01292">
    <property type="entry name" value="Ni_hydr_CYTB"/>
    <property type="match status" value="1"/>
</dbReference>
<accession>A0A1S2MHM3</accession>
<dbReference type="PANTHER" id="PTHR30485">
    <property type="entry name" value="NI/FE-HYDROGENASE 1 B-TYPE CYTOCHROME SUBUNIT"/>
    <property type="match status" value="1"/>
</dbReference>
<dbReference type="InterPro" id="IPR016174">
    <property type="entry name" value="Di-haem_cyt_TM"/>
</dbReference>
<dbReference type="GO" id="GO:0009055">
    <property type="term" value="F:electron transfer activity"/>
    <property type="evidence" value="ECO:0007669"/>
    <property type="project" value="InterPro"/>
</dbReference>
<reference evidence="9 10" key="2">
    <citation type="journal article" date="2017" name="Genome Announc.">
        <title>Draft Genome Sequences of Four Alkaliphilic Bacteria Belonging to the Anaerobacillus Genus.</title>
        <authorList>
            <person name="Bassil N.M."/>
            <person name="Lloyd J.R."/>
        </authorList>
    </citation>
    <scope>NUCLEOTIDE SEQUENCE [LARGE SCALE GENOMIC DNA]</scope>
    <source>
        <strain evidence="9 10">NB2006</strain>
    </source>
</reference>
<keyword evidence="2" id="KW-1003">Cell membrane</keyword>
<dbReference type="SUPFAM" id="SSF81342">
    <property type="entry name" value="Transmembrane di-heme cytochromes"/>
    <property type="match status" value="1"/>
</dbReference>
<sequence length="234" mass="27405">MTKNKNDKILRQPLSNRFVHWGSAISIIMLIITGLGQMPLYGRYLLVQPFGTGWLTRYDLTLYVHYFFAAVLIFIIFYHLVYHLMRKEFHIIPKKGDVKASYEIIKAMILRKHEPPSEKYLPEQRLAYAFFAFSIGLVIITGLFKVIKNIQGVQASNEFLLWGAQLHNLATVLVIFGIVMHLGAFVVKANRKMLPGMFTGYVDKEYVKERHTIWYKELEEEERKTSKKRERDVM</sequence>
<evidence type="ECO:0000313" key="8">
    <source>
        <dbReference type="EMBL" id="OIJ23245.1"/>
    </source>
</evidence>
<evidence type="ECO:0000256" key="6">
    <source>
        <dbReference type="SAM" id="Phobius"/>
    </source>
</evidence>